<proteinExistence type="predicted"/>
<sequence length="44" mass="4991">MENFLALLAIVLGSAVLGLALAYGMRRQRQQQRPQHHDEASPRF</sequence>
<gene>
    <name evidence="1" type="ORF">ACFQ33_04330</name>
</gene>
<reference evidence="2" key="1">
    <citation type="journal article" date="2019" name="Int. J. Syst. Evol. Microbiol.">
        <title>The Global Catalogue of Microorganisms (GCM) 10K type strain sequencing project: providing services to taxonomists for standard genome sequencing and annotation.</title>
        <authorList>
            <consortium name="The Broad Institute Genomics Platform"/>
            <consortium name="The Broad Institute Genome Sequencing Center for Infectious Disease"/>
            <person name="Wu L."/>
            <person name="Ma J."/>
        </authorList>
    </citation>
    <scope>NUCLEOTIDE SEQUENCE [LARGE SCALE GENOMIC DNA]</scope>
    <source>
        <strain evidence="2">CCUG 55609</strain>
    </source>
</reference>
<evidence type="ECO:0000313" key="1">
    <source>
        <dbReference type="EMBL" id="MFD1327116.1"/>
    </source>
</evidence>
<organism evidence="1 2">
    <name type="scientific">Mycoplana ramosa</name>
    <name type="common">Mycoplana bullata</name>
    <dbReference type="NCBI Taxonomy" id="40837"/>
    <lineage>
        <taxon>Bacteria</taxon>
        <taxon>Pseudomonadati</taxon>
        <taxon>Pseudomonadota</taxon>
        <taxon>Alphaproteobacteria</taxon>
        <taxon>Hyphomicrobiales</taxon>
        <taxon>Rhizobiaceae</taxon>
        <taxon>Mycoplana</taxon>
    </lineage>
</organism>
<protein>
    <submittedName>
        <fullName evidence="1">Uncharacterized protein</fullName>
    </submittedName>
</protein>
<dbReference type="RefSeq" id="WP_374837055.1">
    <property type="nucleotide sequence ID" value="NZ_JBHEEW010000004.1"/>
</dbReference>
<comment type="caution">
    <text evidence="1">The sequence shown here is derived from an EMBL/GenBank/DDBJ whole genome shotgun (WGS) entry which is preliminary data.</text>
</comment>
<accession>A0ABW3YTX4</accession>
<dbReference type="Proteomes" id="UP001597173">
    <property type="component" value="Unassembled WGS sequence"/>
</dbReference>
<name>A0ABW3YTX4_MYCRA</name>
<evidence type="ECO:0000313" key="2">
    <source>
        <dbReference type="Proteomes" id="UP001597173"/>
    </source>
</evidence>
<keyword evidence="2" id="KW-1185">Reference proteome</keyword>
<dbReference type="EMBL" id="JBHTNF010000001">
    <property type="protein sequence ID" value="MFD1327116.1"/>
    <property type="molecule type" value="Genomic_DNA"/>
</dbReference>